<dbReference type="PANTHER" id="PTHR42996">
    <property type="entry name" value="PHOSPHATE-BINDING PROTEIN PSTS"/>
    <property type="match status" value="1"/>
</dbReference>
<dbReference type="SUPFAM" id="SSF53850">
    <property type="entry name" value="Periplasmic binding protein-like II"/>
    <property type="match status" value="1"/>
</dbReference>
<reference evidence="11" key="1">
    <citation type="journal article" date="2021" name="Front. Microbiol.">
        <title>Genomic Analysis of the 1-Aminocyclopropane-1-Carboxylate Deaminase-Producing Pseudomonas thivervalensis SC5 Reveals Its Multifaceted Roles in Soil and in Beneficial Interactions With Plants.</title>
        <authorList>
            <person name="Nascimento F.X."/>
            <person name="Uron P."/>
            <person name="Glick B.R."/>
            <person name="Giachini A."/>
            <person name="Rossi M.J."/>
        </authorList>
    </citation>
    <scope>NUCLEOTIDE SEQUENCE [LARGE SCALE GENOMIC DNA]</scope>
    <source>
        <strain evidence="11">PLM3</strain>
    </source>
</reference>
<evidence type="ECO:0000256" key="4">
    <source>
        <dbReference type="ARBA" id="ARBA00021889"/>
    </source>
</evidence>
<dbReference type="GO" id="GO:0042301">
    <property type="term" value="F:phosphate ion binding"/>
    <property type="evidence" value="ECO:0007669"/>
    <property type="project" value="InterPro"/>
</dbReference>
<dbReference type="EMBL" id="CP022202">
    <property type="protein sequence ID" value="AXA59079.1"/>
    <property type="molecule type" value="Genomic_DNA"/>
</dbReference>
<dbReference type="PANTHER" id="PTHR42996:SF1">
    <property type="entry name" value="PHOSPHATE-BINDING PROTEIN PSTS"/>
    <property type="match status" value="1"/>
</dbReference>
<keyword evidence="11" id="KW-1185">Reference proteome</keyword>
<evidence type="ECO:0000256" key="7">
    <source>
        <dbReference type="PIRNR" id="PIRNR002756"/>
    </source>
</evidence>
<comment type="similarity">
    <text evidence="2 7">Belongs to the PstS family.</text>
</comment>
<keyword evidence="5 7" id="KW-0813">Transport</keyword>
<dbReference type="AlphaFoldDB" id="A0A2Z4Z6B4"/>
<evidence type="ECO:0000256" key="1">
    <source>
        <dbReference type="ARBA" id="ARBA00002841"/>
    </source>
</evidence>
<name>A0A2Z4Z6B4_9PSED</name>
<comment type="subunit">
    <text evidence="3 7">The complex is composed of two ATP-binding proteins (PstB), two transmembrane proteins (PstC and PstA) and a solute-binding protein (PstS).</text>
</comment>
<dbReference type="Gene3D" id="3.40.190.10">
    <property type="entry name" value="Periplasmic binding protein-like II"/>
    <property type="match status" value="2"/>
</dbReference>
<feature type="chain" id="PRO_5044388245" description="Phosphate-binding protein PstS" evidence="8">
    <location>
        <begin position="24"/>
        <end position="393"/>
    </location>
</feature>
<protein>
    <recommendedName>
        <fullName evidence="4 7">Phosphate-binding protein PstS</fullName>
    </recommendedName>
</protein>
<dbReference type="GO" id="GO:0035435">
    <property type="term" value="P:phosphate ion transmembrane transport"/>
    <property type="evidence" value="ECO:0007669"/>
    <property type="project" value="InterPro"/>
</dbReference>
<evidence type="ECO:0000256" key="3">
    <source>
        <dbReference type="ARBA" id="ARBA00011529"/>
    </source>
</evidence>
<feature type="domain" description="PBP" evidence="9">
    <location>
        <begin position="49"/>
        <end position="283"/>
    </location>
</feature>
<proteinExistence type="inferred from homology"/>
<comment type="function">
    <text evidence="1 7">Part of the ABC transporter complex PstSACB involved in phosphate import.</text>
</comment>
<evidence type="ECO:0000256" key="6">
    <source>
        <dbReference type="ARBA" id="ARBA00022592"/>
    </source>
</evidence>
<evidence type="ECO:0000256" key="8">
    <source>
        <dbReference type="SAM" id="SignalP"/>
    </source>
</evidence>
<organism evidence="10 11">
    <name type="scientific">Pseudomonas thivervalensis</name>
    <dbReference type="NCBI Taxonomy" id="86265"/>
    <lineage>
        <taxon>Bacteria</taxon>
        <taxon>Pseudomonadati</taxon>
        <taxon>Pseudomonadota</taxon>
        <taxon>Gammaproteobacteria</taxon>
        <taxon>Pseudomonadales</taxon>
        <taxon>Pseudomonadaceae</taxon>
        <taxon>Pseudomonas</taxon>
    </lineage>
</organism>
<evidence type="ECO:0000313" key="10">
    <source>
        <dbReference type="EMBL" id="AXA59079.1"/>
    </source>
</evidence>
<dbReference type="KEGG" id="pthv:CE140_03675"/>
<dbReference type="Proteomes" id="UP000251666">
    <property type="component" value="Chromosome"/>
</dbReference>
<dbReference type="RefSeq" id="WP_208666424.1">
    <property type="nucleotide sequence ID" value="NZ_CP022201.1"/>
</dbReference>
<keyword evidence="6 7" id="KW-0592">Phosphate transport</keyword>
<evidence type="ECO:0000313" key="11">
    <source>
        <dbReference type="Proteomes" id="UP000251666"/>
    </source>
</evidence>
<evidence type="ECO:0000256" key="5">
    <source>
        <dbReference type="ARBA" id="ARBA00022448"/>
    </source>
</evidence>
<accession>A0A2Z4Z6B4</accession>
<dbReference type="InterPro" id="IPR024370">
    <property type="entry name" value="PBP_domain"/>
</dbReference>
<gene>
    <name evidence="10" type="ORF">CEQ51_02985</name>
</gene>
<dbReference type="PIRSF" id="PIRSF002756">
    <property type="entry name" value="PstS"/>
    <property type="match status" value="1"/>
</dbReference>
<dbReference type="Pfam" id="PF12849">
    <property type="entry name" value="PBP_like_2"/>
    <property type="match status" value="1"/>
</dbReference>
<sequence>MFKRTMIAASLAVAALASAQSMAAVVGGGATLPEKLYNGASPLPRLLPTDFSYTGVGSGAGKTAFLTNAPASINQPAGTPVDFAGSDSVISQTELTNYNNAFGATFGKLIQIPSVGTSVTIPYKKSGTTTLQLSGAQLCSIFSGAVTTWGPILGNSDATPIKVIYRSGSSGTTELFARFLNDSCPTQFGVSSTFTTAKVGAEPANWQAVAGSADIVTAVNATDGAIGYVSPDFVSPNNNAVVARVSKNAVAAGTAPLPSLANTTAALGTAPVPATAADRANPLKWVPTFGSAAGDTAVPTGASQYPIVGYTNLLVGQCYQTAADATAVRNFLTSLYTGTKNTIINAHAFAIVPGTSATPTNLAGEIKKTFLDNAYGDGLDIANLSVCNGKGRL</sequence>
<feature type="signal peptide" evidence="8">
    <location>
        <begin position="1"/>
        <end position="23"/>
    </location>
</feature>
<keyword evidence="8" id="KW-0732">Signal</keyword>
<evidence type="ECO:0000256" key="2">
    <source>
        <dbReference type="ARBA" id="ARBA00008725"/>
    </source>
</evidence>
<dbReference type="InterPro" id="IPR050962">
    <property type="entry name" value="Phosphate-bind_PstS"/>
</dbReference>
<evidence type="ECO:0000259" key="9">
    <source>
        <dbReference type="Pfam" id="PF12849"/>
    </source>
</evidence>
<dbReference type="GO" id="GO:0043190">
    <property type="term" value="C:ATP-binding cassette (ABC) transporter complex"/>
    <property type="evidence" value="ECO:0007669"/>
    <property type="project" value="InterPro"/>
</dbReference>
<dbReference type="InterPro" id="IPR005673">
    <property type="entry name" value="ABC_phos-bd_PstS"/>
</dbReference>